<evidence type="ECO:0000313" key="8">
    <source>
        <dbReference type="EMBL" id="MFL0246784.1"/>
    </source>
</evidence>
<evidence type="ECO:0000259" key="7">
    <source>
        <dbReference type="Pfam" id="PF00700"/>
    </source>
</evidence>
<keyword evidence="3 4" id="KW-0975">Bacterial flagellum</keyword>
<evidence type="ECO:0000256" key="3">
    <source>
        <dbReference type="ARBA" id="ARBA00023143"/>
    </source>
</evidence>
<evidence type="ECO:0000256" key="5">
    <source>
        <dbReference type="SAM" id="Coils"/>
    </source>
</evidence>
<keyword evidence="4" id="KW-0964">Secreted</keyword>
<gene>
    <name evidence="8" type="ORF">ACJDUG_07360</name>
</gene>
<comment type="subcellular location">
    <subcellularLocation>
        <location evidence="4">Secreted</location>
    </subcellularLocation>
    <subcellularLocation>
        <location evidence="4">Bacterial flagellum</location>
    </subcellularLocation>
</comment>
<dbReference type="InterPro" id="IPR001492">
    <property type="entry name" value="Flagellin"/>
</dbReference>
<dbReference type="Gene3D" id="1.20.1330.10">
    <property type="entry name" value="f41 fragment of flagellin, N-terminal domain"/>
    <property type="match status" value="1"/>
</dbReference>
<evidence type="ECO:0000256" key="1">
    <source>
        <dbReference type="ARBA" id="ARBA00005709"/>
    </source>
</evidence>
<keyword evidence="8" id="KW-0966">Cell projection</keyword>
<dbReference type="Pfam" id="PF00700">
    <property type="entry name" value="Flagellin_C"/>
    <property type="match status" value="1"/>
</dbReference>
<keyword evidence="8" id="KW-0282">Flagellum</keyword>
<dbReference type="InterPro" id="IPR046358">
    <property type="entry name" value="Flagellin_C"/>
</dbReference>
<dbReference type="PANTHER" id="PTHR42792">
    <property type="entry name" value="FLAGELLIN"/>
    <property type="match status" value="1"/>
</dbReference>
<keyword evidence="9" id="KW-1185">Reference proteome</keyword>
<dbReference type="EMBL" id="JBJHZZ010000003">
    <property type="protein sequence ID" value="MFL0246784.1"/>
    <property type="molecule type" value="Genomic_DNA"/>
</dbReference>
<dbReference type="Pfam" id="PF00669">
    <property type="entry name" value="Flagellin_N"/>
    <property type="match status" value="1"/>
</dbReference>
<evidence type="ECO:0000259" key="6">
    <source>
        <dbReference type="Pfam" id="PF00669"/>
    </source>
</evidence>
<dbReference type="Gene3D" id="6.10.10.10">
    <property type="entry name" value="Flagellar export chaperone, C-terminal domain"/>
    <property type="match status" value="1"/>
</dbReference>
<dbReference type="InterPro" id="IPR001029">
    <property type="entry name" value="Flagellin_N"/>
</dbReference>
<keyword evidence="5" id="KW-0175">Coiled coil</keyword>
<evidence type="ECO:0000256" key="4">
    <source>
        <dbReference type="RuleBase" id="RU362073"/>
    </source>
</evidence>
<proteinExistence type="inferred from homology"/>
<accession>A0ABW8T2M7</accession>
<dbReference type="RefSeq" id="WP_406769251.1">
    <property type="nucleotide sequence ID" value="NZ_JBJHZZ010000003.1"/>
</dbReference>
<organism evidence="8 9">
    <name type="scientific">Candidatus Clostridium stratigraminis</name>
    <dbReference type="NCBI Taxonomy" id="3381661"/>
    <lineage>
        <taxon>Bacteria</taxon>
        <taxon>Bacillati</taxon>
        <taxon>Bacillota</taxon>
        <taxon>Clostridia</taxon>
        <taxon>Eubacteriales</taxon>
        <taxon>Clostridiaceae</taxon>
        <taxon>Clostridium</taxon>
    </lineage>
</organism>
<dbReference type="PRINTS" id="PR00207">
    <property type="entry name" value="FLAGELLIN"/>
</dbReference>
<feature type="domain" description="Flagellin N-terminal" evidence="6">
    <location>
        <begin position="5"/>
        <end position="141"/>
    </location>
</feature>
<feature type="coiled-coil region" evidence="5">
    <location>
        <begin position="212"/>
        <end position="246"/>
    </location>
</feature>
<comment type="caution">
    <text evidence="8">The sequence shown here is derived from an EMBL/GenBank/DDBJ whole genome shotgun (WGS) entry which is preliminary data.</text>
</comment>
<sequence length="284" mass="31058">MRLMHNLASLTIYNEQTKAMQRQSIALGRISSGVKVTSAKDDPNAISQSERLRMQIRGLQMASRNAQDGMSMMQTAEGALGSITEAMQRIRELTIQAGSGSNTPEDNAVIKTEIDQMLKSIDDTAKNMEFNGVKLLANTSTSIPMTTGANVGDKVDIPMYNLALYKSDGITKDTSSNINSLTSIDVINNSTDNDLSVIDDALNKVLSISSKYGALENRFESTYNNLNELSDRMEGADSNLRDADIAGEMLEYSKDNILSEAGTALMVQTNRLPQDVLRILQNMK</sequence>
<protein>
    <recommendedName>
        <fullName evidence="2 4">Flagellin</fullName>
    </recommendedName>
</protein>
<dbReference type="SUPFAM" id="SSF64518">
    <property type="entry name" value="Phase 1 flagellin"/>
    <property type="match status" value="1"/>
</dbReference>
<evidence type="ECO:0000313" key="9">
    <source>
        <dbReference type="Proteomes" id="UP001623591"/>
    </source>
</evidence>
<dbReference type="Proteomes" id="UP001623591">
    <property type="component" value="Unassembled WGS sequence"/>
</dbReference>
<reference evidence="8 9" key="1">
    <citation type="submission" date="2024-11" db="EMBL/GenBank/DDBJ databases">
        <authorList>
            <person name="Heng Y.C."/>
            <person name="Lim A.C.H."/>
            <person name="Lee J.K.Y."/>
            <person name="Kittelmann S."/>
        </authorList>
    </citation>
    <scope>NUCLEOTIDE SEQUENCE [LARGE SCALE GENOMIC DNA]</scope>
    <source>
        <strain evidence="8 9">WILCCON 0185</strain>
    </source>
</reference>
<feature type="domain" description="Flagellin C-terminal" evidence="7">
    <location>
        <begin position="196"/>
        <end position="280"/>
    </location>
</feature>
<evidence type="ECO:0000256" key="2">
    <source>
        <dbReference type="ARBA" id="ARBA00020110"/>
    </source>
</evidence>
<dbReference type="InterPro" id="IPR042187">
    <property type="entry name" value="Flagellin_C_sub2"/>
</dbReference>
<keyword evidence="8" id="KW-0969">Cilium</keyword>
<dbReference type="PANTHER" id="PTHR42792:SF2">
    <property type="entry name" value="FLAGELLIN"/>
    <property type="match status" value="1"/>
</dbReference>
<comment type="function">
    <text evidence="4">Flagellin is the subunit protein which polymerizes to form the filaments of bacterial flagella.</text>
</comment>
<comment type="similarity">
    <text evidence="1 4">Belongs to the bacterial flagellin family.</text>
</comment>
<name>A0ABW8T2M7_9CLOT</name>